<dbReference type="Pfam" id="PF02845">
    <property type="entry name" value="CUE"/>
    <property type="match status" value="1"/>
</dbReference>
<feature type="region of interest" description="Disordered" evidence="1">
    <location>
        <begin position="268"/>
        <end position="422"/>
    </location>
</feature>
<dbReference type="GO" id="GO:0043130">
    <property type="term" value="F:ubiquitin binding"/>
    <property type="evidence" value="ECO:0007669"/>
    <property type="project" value="InterPro"/>
</dbReference>
<dbReference type="CDD" id="cd14279">
    <property type="entry name" value="CUE"/>
    <property type="match status" value="1"/>
</dbReference>
<gene>
    <name evidence="3" type="ORF">BD410DRAFT_784423</name>
</gene>
<dbReference type="GO" id="GO:0006511">
    <property type="term" value="P:ubiquitin-dependent protein catabolic process"/>
    <property type="evidence" value="ECO:0007669"/>
    <property type="project" value="TreeGrafter"/>
</dbReference>
<dbReference type="AlphaFoldDB" id="A0A4Y7QHI8"/>
<feature type="compositionally biased region" description="Polar residues" evidence="1">
    <location>
        <begin position="315"/>
        <end position="327"/>
    </location>
</feature>
<keyword evidence="4" id="KW-1185">Reference proteome</keyword>
<dbReference type="VEuPathDB" id="FungiDB:BD410DRAFT_784423"/>
<evidence type="ECO:0000256" key="1">
    <source>
        <dbReference type="SAM" id="MobiDB-lite"/>
    </source>
</evidence>
<dbReference type="SMART" id="SM00546">
    <property type="entry name" value="CUE"/>
    <property type="match status" value="1"/>
</dbReference>
<protein>
    <recommendedName>
        <fullName evidence="2">CUE domain-containing protein</fullName>
    </recommendedName>
</protein>
<name>A0A4Y7QHI8_9AGAM</name>
<dbReference type="PANTHER" id="PTHR16461">
    <property type="entry name" value="TOLL-INTERACTING PROTEIN"/>
    <property type="match status" value="1"/>
</dbReference>
<feature type="compositionally biased region" description="Polar residues" evidence="1">
    <location>
        <begin position="49"/>
        <end position="68"/>
    </location>
</feature>
<dbReference type="STRING" id="50990.A0A4Y7QHI8"/>
<dbReference type="GO" id="GO:0031624">
    <property type="term" value="F:ubiquitin conjugating enzyme binding"/>
    <property type="evidence" value="ECO:0007669"/>
    <property type="project" value="TreeGrafter"/>
</dbReference>
<feature type="compositionally biased region" description="Low complexity" evidence="1">
    <location>
        <begin position="223"/>
        <end position="234"/>
    </location>
</feature>
<sequence length="422" mass="45165">MTSTEHETTADLQPSHGEANVDDVAQPVSHVTETEHSTSAATPAAESNAHASTPPSSTEPLHTENAVQNEPPPPEMPPRPAHEPGHDTNQGNTDMSPEVASLKAMFPDFDPIILQSVLESVGGSQDRAIDMLLGMSDPEYVPQQTAETRQLTQTELDEELARRLMLEEEEEQRYAGWDARGAGRGQQPPNWPQYGNVPYQPRTHGNHFPQGPQPQGQWGGDQQGPNSGQPQQGSAMNDVQEQFSKIAETGKKTFSSLVTKVKAKMQEFDQSRASSGQAGQQQSGSGAAQTGRGNPSPSQSQSYYDPNHGGYDTGANPTSGYDVTTNADAGRGPPPPVAVRPAETTGIAINDMRSQSPGVTTAATPRPPVTSTGAPVDPSKIGLLPKRPVSLVGASPQGSQTRPHEDEEELDYVENPFEDHRR</sequence>
<proteinExistence type="predicted"/>
<dbReference type="PANTHER" id="PTHR16461:SF5">
    <property type="entry name" value="TOLL-INTERACTING PROTEIN"/>
    <property type="match status" value="1"/>
</dbReference>
<dbReference type="GO" id="GO:0005737">
    <property type="term" value="C:cytoplasm"/>
    <property type="evidence" value="ECO:0007669"/>
    <property type="project" value="TreeGrafter"/>
</dbReference>
<feature type="region of interest" description="Disordered" evidence="1">
    <location>
        <begin position="165"/>
        <end position="247"/>
    </location>
</feature>
<evidence type="ECO:0000313" key="3">
    <source>
        <dbReference type="EMBL" id="TDL26320.1"/>
    </source>
</evidence>
<dbReference type="Gene3D" id="1.10.8.10">
    <property type="entry name" value="DNA helicase RuvA subunit, C-terminal domain"/>
    <property type="match status" value="1"/>
</dbReference>
<dbReference type="SUPFAM" id="SSF46934">
    <property type="entry name" value="UBA-like"/>
    <property type="match status" value="1"/>
</dbReference>
<dbReference type="Proteomes" id="UP000294933">
    <property type="component" value="Unassembled WGS sequence"/>
</dbReference>
<reference evidence="3 4" key="1">
    <citation type="submission" date="2018-06" db="EMBL/GenBank/DDBJ databases">
        <title>A transcriptomic atlas of mushroom development highlights an independent origin of complex multicellularity.</title>
        <authorList>
            <consortium name="DOE Joint Genome Institute"/>
            <person name="Krizsan K."/>
            <person name="Almasi E."/>
            <person name="Merenyi Z."/>
            <person name="Sahu N."/>
            <person name="Viragh M."/>
            <person name="Koszo T."/>
            <person name="Mondo S."/>
            <person name="Kiss B."/>
            <person name="Balint B."/>
            <person name="Kues U."/>
            <person name="Barry K."/>
            <person name="Hegedus J.C."/>
            <person name="Henrissat B."/>
            <person name="Johnson J."/>
            <person name="Lipzen A."/>
            <person name="Ohm R."/>
            <person name="Nagy I."/>
            <person name="Pangilinan J."/>
            <person name="Yan J."/>
            <person name="Xiong Y."/>
            <person name="Grigoriev I.V."/>
            <person name="Hibbett D.S."/>
            <person name="Nagy L.G."/>
        </authorList>
    </citation>
    <scope>NUCLEOTIDE SEQUENCE [LARGE SCALE GENOMIC DNA]</scope>
    <source>
        <strain evidence="3 4">SZMC22713</strain>
    </source>
</reference>
<dbReference type="PROSITE" id="PS51140">
    <property type="entry name" value="CUE"/>
    <property type="match status" value="1"/>
</dbReference>
<dbReference type="InterPro" id="IPR009060">
    <property type="entry name" value="UBA-like_sf"/>
</dbReference>
<feature type="compositionally biased region" description="Pro residues" evidence="1">
    <location>
        <begin position="70"/>
        <end position="79"/>
    </location>
</feature>
<evidence type="ECO:0000259" key="2">
    <source>
        <dbReference type="PROSITE" id="PS51140"/>
    </source>
</evidence>
<evidence type="ECO:0000313" key="4">
    <source>
        <dbReference type="Proteomes" id="UP000294933"/>
    </source>
</evidence>
<accession>A0A4Y7QHI8</accession>
<dbReference type="InterPro" id="IPR003892">
    <property type="entry name" value="CUE"/>
</dbReference>
<feature type="domain" description="CUE" evidence="2">
    <location>
        <begin position="94"/>
        <end position="137"/>
    </location>
</feature>
<feature type="compositionally biased region" description="Low complexity" evidence="1">
    <location>
        <begin position="271"/>
        <end position="304"/>
    </location>
</feature>
<organism evidence="3 4">
    <name type="scientific">Rickenella mellea</name>
    <dbReference type="NCBI Taxonomy" id="50990"/>
    <lineage>
        <taxon>Eukaryota</taxon>
        <taxon>Fungi</taxon>
        <taxon>Dikarya</taxon>
        <taxon>Basidiomycota</taxon>
        <taxon>Agaricomycotina</taxon>
        <taxon>Agaricomycetes</taxon>
        <taxon>Hymenochaetales</taxon>
        <taxon>Rickenellaceae</taxon>
        <taxon>Rickenella</taxon>
    </lineage>
</organism>
<dbReference type="EMBL" id="ML170162">
    <property type="protein sequence ID" value="TDL26320.1"/>
    <property type="molecule type" value="Genomic_DNA"/>
</dbReference>
<dbReference type="OrthoDB" id="9942608at2759"/>
<feature type="region of interest" description="Disordered" evidence="1">
    <location>
        <begin position="1"/>
        <end position="102"/>
    </location>
</feature>